<dbReference type="GeneID" id="40317740"/>
<protein>
    <submittedName>
        <fullName evidence="2">Uncharacterized protein</fullName>
    </submittedName>
</protein>
<dbReference type="Proteomes" id="UP000284403">
    <property type="component" value="Unassembled WGS sequence"/>
</dbReference>
<dbReference type="OrthoDB" id="263068at2759"/>
<gene>
    <name evidence="2" type="ORF">Tco025E_04129</name>
</gene>
<dbReference type="EMBL" id="MKKU01000203">
    <property type="protein sequence ID" value="RNF19506.1"/>
    <property type="molecule type" value="Genomic_DNA"/>
</dbReference>
<comment type="caution">
    <text evidence="2">The sequence shown here is derived from an EMBL/GenBank/DDBJ whole genome shotgun (WGS) entry which is preliminary data.</text>
</comment>
<dbReference type="RefSeq" id="XP_029228872.1">
    <property type="nucleotide sequence ID" value="XM_029371041.1"/>
</dbReference>
<name>A0A422PP34_9TRYP</name>
<evidence type="ECO:0000313" key="2">
    <source>
        <dbReference type="EMBL" id="RNF19506.1"/>
    </source>
</evidence>
<accession>A0A422PP34</accession>
<feature type="region of interest" description="Disordered" evidence="1">
    <location>
        <begin position="45"/>
        <end position="72"/>
    </location>
</feature>
<organism evidence="2 3">
    <name type="scientific">Trypanosoma conorhini</name>
    <dbReference type="NCBI Taxonomy" id="83891"/>
    <lineage>
        <taxon>Eukaryota</taxon>
        <taxon>Discoba</taxon>
        <taxon>Euglenozoa</taxon>
        <taxon>Kinetoplastea</taxon>
        <taxon>Metakinetoplastina</taxon>
        <taxon>Trypanosomatida</taxon>
        <taxon>Trypanosomatidae</taxon>
        <taxon>Trypanosoma</taxon>
    </lineage>
</organism>
<sequence>MFVVRRGALQWRAAARFLVRRGAAAPQPFARHVCGAIVAQRRLQSTPGGDGASNASAAQVGSTSSSGSSGAAAAAAVSPQEALDNLLEEIQAVLSRPVPIGSLFRALSPTSRRTLARNGEPLEQLLLRYPRHFALYQQGSLRNRTIYCAPPHLVPQQARRMVRETPPAAAAASGGSRDINERVLQQDPVAERQQRINTVLQYIPNEWSPFAELGIPEEVRVKCMGKPNVKAFQYFEKYPQYFELRQQGIADHTFYVRRSLALQRSTEKPP</sequence>
<keyword evidence="3" id="KW-1185">Reference proteome</keyword>
<evidence type="ECO:0000256" key="1">
    <source>
        <dbReference type="SAM" id="MobiDB-lite"/>
    </source>
</evidence>
<proteinExistence type="predicted"/>
<evidence type="ECO:0000313" key="3">
    <source>
        <dbReference type="Proteomes" id="UP000284403"/>
    </source>
</evidence>
<feature type="compositionally biased region" description="Low complexity" evidence="1">
    <location>
        <begin position="55"/>
        <end position="72"/>
    </location>
</feature>
<reference evidence="2 3" key="1">
    <citation type="journal article" date="2018" name="BMC Genomics">
        <title>Genomic comparison of Trypanosoma conorhini and Trypanosoma rangeli to Trypanosoma cruzi strains of high and low virulence.</title>
        <authorList>
            <person name="Bradwell K.R."/>
            <person name="Koparde V.N."/>
            <person name="Matveyev A.V."/>
            <person name="Serrano M.G."/>
            <person name="Alves J.M."/>
            <person name="Parikh H."/>
            <person name="Huang B."/>
            <person name="Lee V."/>
            <person name="Espinosa-Alvarez O."/>
            <person name="Ortiz P.A."/>
            <person name="Costa-Martins A.G."/>
            <person name="Teixeira M.M."/>
            <person name="Buck G.A."/>
        </authorList>
    </citation>
    <scope>NUCLEOTIDE SEQUENCE [LARGE SCALE GENOMIC DNA]</scope>
    <source>
        <strain evidence="2 3">025E</strain>
    </source>
</reference>
<dbReference type="AlphaFoldDB" id="A0A422PP34"/>